<reference evidence="1" key="1">
    <citation type="journal article" date="2016" name="Sci. Rep.">
        <title>Molecular characterization of firefly nuptial gifts: a multi-omics approach sheds light on postcopulatory sexual selection.</title>
        <authorList>
            <person name="Al-Wathiqui N."/>
            <person name="Fallon T.R."/>
            <person name="South A."/>
            <person name="Weng J.K."/>
            <person name="Lewis S.M."/>
        </authorList>
    </citation>
    <scope>NUCLEOTIDE SEQUENCE</scope>
</reference>
<reference evidence="2 3" key="2">
    <citation type="journal article" date="2018" name="Elife">
        <title>Firefly genomes illuminate parallel origins of bioluminescence in beetles.</title>
        <authorList>
            <person name="Fallon T.R."/>
            <person name="Lower S.E."/>
            <person name="Chang C.H."/>
            <person name="Bessho-Uehara M."/>
            <person name="Martin G.J."/>
            <person name="Bewick A.J."/>
            <person name="Behringer M."/>
            <person name="Debat H.J."/>
            <person name="Wong I."/>
            <person name="Day J.C."/>
            <person name="Suvorov A."/>
            <person name="Silva C.J."/>
            <person name="Stanger-Hall K.F."/>
            <person name="Hall D.W."/>
            <person name="Schmitz R.J."/>
            <person name="Nelson D.R."/>
            <person name="Lewis S.M."/>
            <person name="Shigenobu S."/>
            <person name="Bybee S.M."/>
            <person name="Larracuente A.M."/>
            <person name="Oba Y."/>
            <person name="Weng J.K."/>
        </authorList>
    </citation>
    <scope>NUCLEOTIDE SEQUENCE [LARGE SCALE GENOMIC DNA]</scope>
    <source>
        <strain evidence="2">1611_PpyrPB1</strain>
        <tissue evidence="2">Whole body</tissue>
    </source>
</reference>
<proteinExistence type="predicted"/>
<gene>
    <name evidence="2" type="ORF">PPYR_02313</name>
</gene>
<dbReference type="InParanoid" id="A0A1Y1L8P9"/>
<sequence length="698" mass="80571">MYKPTSRSAKHISIKRKLASLKHVRYATDQKKNMETYACTSTSSTTVLKSNGDAKQTNINNKHMFGTNIPNSFDSHDESVHEIEHLQLNISSNSSSNSNSVCDIDNQNLPSDCNTHMVPSITTLPEELKFWSITEKVTHKQLNSLLRILKKYHSGLPLCSKTLLNTSDNYEVKNMASLRNTTGEFVYFGVHNFLTNFLDKFHQIYLQHDEKIVYLLINIDGIPIQKSTSNQLWPILASVISPDFKSTPWPIAIFYGDSKPFSIGEFLAQFIIEMKHLTIHGLLHNNTQYSIKIKSFICDAPARAFIKCIKSHNSYYGCERCTIRGVYLDNKVVFPDLNCDLRTHISFINRHNKEHHVSTSPLVQLDIDLINDVTLDYMHMACLGVMKRLLNLWIKIRSANSLSRCKIILISNLLHSVRNYIPVEFQRKPRTLNELDRWKATEFRFFMLYIGPIVLNNFLPKKLYKNFLYYHCAIRIICSKKLLEEYGCVAIDCIKFFFCGVKKIYGEQETSYNMHSIYHLVHDAVTANIPVDQISCFVFESFLGKLKHLIRTPNKPLSQICRRLSENFPTISLYRQSNNIINIKKNKLGFINFIEYDNFCIKADTSADSYIWLKNNKVMHVAKIEEIGTELFFFGHVFQSYSNLYSIYSITSSKLYTSVVSDKSSFLFKINAKDFFSKCVVFIVENNMVAVAMLHHTN</sequence>
<evidence type="ECO:0000313" key="1">
    <source>
        <dbReference type="EMBL" id="JAV68325.1"/>
    </source>
</evidence>
<dbReference type="EMBL" id="GEZM01065810">
    <property type="protein sequence ID" value="JAV68329.1"/>
    <property type="molecule type" value="Transcribed_RNA"/>
</dbReference>
<dbReference type="AlphaFoldDB" id="A0A1Y1L8P9"/>
<evidence type="ECO:0008006" key="4">
    <source>
        <dbReference type="Google" id="ProtNLM"/>
    </source>
</evidence>
<evidence type="ECO:0000313" key="3">
    <source>
        <dbReference type="Proteomes" id="UP000327044"/>
    </source>
</evidence>
<evidence type="ECO:0000313" key="2">
    <source>
        <dbReference type="EMBL" id="KAB0805343.1"/>
    </source>
</evidence>
<accession>A0A1Y1L8P9</accession>
<dbReference type="EMBL" id="VVIM01000001">
    <property type="protein sequence ID" value="KAB0805343.1"/>
    <property type="molecule type" value="Genomic_DNA"/>
</dbReference>
<protein>
    <recommendedName>
        <fullName evidence="4">Transposase domain-containing protein</fullName>
    </recommendedName>
</protein>
<dbReference type="PANTHER" id="PTHR33053:SF9">
    <property type="entry name" value="AGAP000105-PA"/>
    <property type="match status" value="1"/>
</dbReference>
<dbReference type="EMBL" id="GEZM01065812">
    <property type="protein sequence ID" value="JAV68325.1"/>
    <property type="molecule type" value="Transcribed_RNA"/>
</dbReference>
<dbReference type="Proteomes" id="UP000327044">
    <property type="component" value="Unassembled WGS sequence"/>
</dbReference>
<name>A0A1Y1L8P9_PHOPY</name>
<organism evidence="1">
    <name type="scientific">Photinus pyralis</name>
    <name type="common">Common eastern firefly</name>
    <name type="synonym">Lampyris pyralis</name>
    <dbReference type="NCBI Taxonomy" id="7054"/>
    <lineage>
        <taxon>Eukaryota</taxon>
        <taxon>Metazoa</taxon>
        <taxon>Ecdysozoa</taxon>
        <taxon>Arthropoda</taxon>
        <taxon>Hexapoda</taxon>
        <taxon>Insecta</taxon>
        <taxon>Pterygota</taxon>
        <taxon>Neoptera</taxon>
        <taxon>Endopterygota</taxon>
        <taxon>Coleoptera</taxon>
        <taxon>Polyphaga</taxon>
        <taxon>Elateriformia</taxon>
        <taxon>Elateroidea</taxon>
        <taxon>Lampyridae</taxon>
        <taxon>Lampyrinae</taxon>
        <taxon>Photinus</taxon>
    </lineage>
</organism>
<dbReference type="PANTHER" id="PTHR33053">
    <property type="entry name" value="PROTEIN, PUTATIVE-RELATED"/>
    <property type="match status" value="1"/>
</dbReference>
<keyword evidence="3" id="KW-1185">Reference proteome</keyword>
<reference evidence="2" key="3">
    <citation type="submission" date="2019-08" db="EMBL/GenBank/DDBJ databases">
        <authorList>
            <consortium name="Photinus pyralis genome working group"/>
            <person name="Fallon T.R."/>
            <person name="Sander Lower S.E."/>
            <person name="Weng J.-K."/>
        </authorList>
    </citation>
    <scope>NUCLEOTIDE SEQUENCE</scope>
    <source>
        <strain evidence="2">1611_PpyrPB1</strain>
        <tissue evidence="2">Whole body</tissue>
    </source>
</reference>